<name>A0A5J9UN35_9POAL</name>
<dbReference type="AlphaFoldDB" id="A0A5J9UN35"/>
<keyword evidence="8" id="KW-0325">Glycoprotein</keyword>
<protein>
    <recommendedName>
        <fullName evidence="10">Leucine-rich repeat-containing N-terminal plant-type domain-containing protein</fullName>
    </recommendedName>
</protein>
<evidence type="ECO:0000256" key="5">
    <source>
        <dbReference type="ARBA" id="ARBA00022737"/>
    </source>
</evidence>
<organism evidence="11 12">
    <name type="scientific">Eragrostis curvula</name>
    <name type="common">weeping love grass</name>
    <dbReference type="NCBI Taxonomy" id="38414"/>
    <lineage>
        <taxon>Eukaryota</taxon>
        <taxon>Viridiplantae</taxon>
        <taxon>Streptophyta</taxon>
        <taxon>Embryophyta</taxon>
        <taxon>Tracheophyta</taxon>
        <taxon>Spermatophyta</taxon>
        <taxon>Magnoliopsida</taxon>
        <taxon>Liliopsida</taxon>
        <taxon>Poales</taxon>
        <taxon>Poaceae</taxon>
        <taxon>PACMAD clade</taxon>
        <taxon>Chloridoideae</taxon>
        <taxon>Eragrostideae</taxon>
        <taxon>Eragrostidinae</taxon>
        <taxon>Eragrostis</taxon>
    </lineage>
</organism>
<evidence type="ECO:0000256" key="8">
    <source>
        <dbReference type="ARBA" id="ARBA00023180"/>
    </source>
</evidence>
<dbReference type="OrthoDB" id="686342at2759"/>
<evidence type="ECO:0000256" key="1">
    <source>
        <dbReference type="ARBA" id="ARBA00004479"/>
    </source>
</evidence>
<proteinExistence type="predicted"/>
<dbReference type="PANTHER" id="PTHR48063:SF40">
    <property type="entry name" value="LEUCINE-RICH REPEAT-CONTAINING N-TERMINAL PLANT-TYPE DOMAIN-CONTAINING PROTEIN"/>
    <property type="match status" value="1"/>
</dbReference>
<dbReference type="Gramene" id="TVU24855">
    <property type="protein sequence ID" value="TVU24855"/>
    <property type="gene ID" value="EJB05_27315"/>
</dbReference>
<keyword evidence="7" id="KW-0472">Membrane</keyword>
<keyword evidence="6" id="KW-1133">Transmembrane helix</keyword>
<evidence type="ECO:0000313" key="11">
    <source>
        <dbReference type="EMBL" id="TVU24855.1"/>
    </source>
</evidence>
<dbReference type="Proteomes" id="UP000324897">
    <property type="component" value="Chromosome 2"/>
</dbReference>
<dbReference type="SUPFAM" id="SSF52058">
    <property type="entry name" value="L domain-like"/>
    <property type="match status" value="1"/>
</dbReference>
<accession>A0A5J9UN35</accession>
<dbReference type="PANTHER" id="PTHR48063">
    <property type="entry name" value="LRR RECEPTOR-LIKE KINASE"/>
    <property type="match status" value="1"/>
</dbReference>
<evidence type="ECO:0000256" key="4">
    <source>
        <dbReference type="ARBA" id="ARBA00022729"/>
    </source>
</evidence>
<dbReference type="GO" id="GO:0016020">
    <property type="term" value="C:membrane"/>
    <property type="evidence" value="ECO:0007669"/>
    <property type="project" value="UniProtKB-SubCell"/>
</dbReference>
<dbReference type="Gene3D" id="3.80.10.10">
    <property type="entry name" value="Ribonuclease Inhibitor"/>
    <property type="match status" value="1"/>
</dbReference>
<evidence type="ECO:0000256" key="2">
    <source>
        <dbReference type="ARBA" id="ARBA00022614"/>
    </source>
</evidence>
<dbReference type="InterPro" id="IPR013210">
    <property type="entry name" value="LRR_N_plant-typ"/>
</dbReference>
<feature type="non-terminal residue" evidence="11">
    <location>
        <position position="1"/>
    </location>
</feature>
<evidence type="ECO:0000313" key="12">
    <source>
        <dbReference type="Proteomes" id="UP000324897"/>
    </source>
</evidence>
<keyword evidence="4 9" id="KW-0732">Signal</keyword>
<evidence type="ECO:0000256" key="3">
    <source>
        <dbReference type="ARBA" id="ARBA00022692"/>
    </source>
</evidence>
<sequence length="177" mass="19393">MRPSASLLLLAVATASFCLATDANFLQPRHAAGACIPHEREALLAFKRGITSDPAGLLNSWQEGDHDCCRWRGVRCSNRTGHVTKLRLGNENGEYFDREALIGQISRSLLALEHLKHLNLSNNKLEGPSGRIPKFLGSFKNMRHLDLAGIPFSGSVPLHLGNLSNLHYLDLSNMGVS</sequence>
<keyword evidence="12" id="KW-1185">Reference proteome</keyword>
<reference evidence="11 12" key="1">
    <citation type="journal article" date="2019" name="Sci. Rep.">
        <title>A high-quality genome of Eragrostis curvula grass provides insights into Poaceae evolution and supports new strategies to enhance forage quality.</title>
        <authorList>
            <person name="Carballo J."/>
            <person name="Santos B.A.C.M."/>
            <person name="Zappacosta D."/>
            <person name="Garbus I."/>
            <person name="Selva J.P."/>
            <person name="Gallo C.A."/>
            <person name="Diaz A."/>
            <person name="Albertini E."/>
            <person name="Caccamo M."/>
            <person name="Echenique V."/>
        </authorList>
    </citation>
    <scope>NUCLEOTIDE SEQUENCE [LARGE SCALE GENOMIC DNA]</scope>
    <source>
        <strain evidence="12">cv. Victoria</strain>
        <tissue evidence="11">Leaf</tissue>
    </source>
</reference>
<comment type="caution">
    <text evidence="11">The sequence shown here is derived from an EMBL/GenBank/DDBJ whole genome shotgun (WGS) entry which is preliminary data.</text>
</comment>
<dbReference type="Pfam" id="PF00560">
    <property type="entry name" value="LRR_1"/>
    <property type="match status" value="1"/>
</dbReference>
<gene>
    <name evidence="11" type="ORF">EJB05_27315</name>
</gene>
<dbReference type="InterPro" id="IPR001611">
    <property type="entry name" value="Leu-rich_rpt"/>
</dbReference>
<comment type="subcellular location">
    <subcellularLocation>
        <location evidence="1">Membrane</location>
        <topology evidence="1">Single-pass type I membrane protein</topology>
    </subcellularLocation>
</comment>
<evidence type="ECO:0000256" key="7">
    <source>
        <dbReference type="ARBA" id="ARBA00023136"/>
    </source>
</evidence>
<keyword evidence="5" id="KW-0677">Repeat</keyword>
<dbReference type="EMBL" id="RWGY01000013">
    <property type="protein sequence ID" value="TVU24855.1"/>
    <property type="molecule type" value="Genomic_DNA"/>
</dbReference>
<keyword evidence="2" id="KW-0433">Leucine-rich repeat</keyword>
<feature type="signal peptide" evidence="9">
    <location>
        <begin position="1"/>
        <end position="20"/>
    </location>
</feature>
<dbReference type="Pfam" id="PF08263">
    <property type="entry name" value="LRRNT_2"/>
    <property type="match status" value="1"/>
</dbReference>
<keyword evidence="3" id="KW-0812">Transmembrane</keyword>
<feature type="chain" id="PRO_5023926296" description="Leucine-rich repeat-containing N-terminal plant-type domain-containing protein" evidence="9">
    <location>
        <begin position="21"/>
        <end position="177"/>
    </location>
</feature>
<feature type="domain" description="Leucine-rich repeat-containing N-terminal plant-type" evidence="10">
    <location>
        <begin position="37"/>
        <end position="77"/>
    </location>
</feature>
<evidence type="ECO:0000256" key="6">
    <source>
        <dbReference type="ARBA" id="ARBA00022989"/>
    </source>
</evidence>
<dbReference type="InterPro" id="IPR046956">
    <property type="entry name" value="RLP23-like"/>
</dbReference>
<evidence type="ECO:0000256" key="9">
    <source>
        <dbReference type="SAM" id="SignalP"/>
    </source>
</evidence>
<evidence type="ECO:0000259" key="10">
    <source>
        <dbReference type="Pfam" id="PF08263"/>
    </source>
</evidence>
<dbReference type="InterPro" id="IPR032675">
    <property type="entry name" value="LRR_dom_sf"/>
</dbReference>